<dbReference type="GO" id="GO:0016747">
    <property type="term" value="F:acyltransferase activity, transferring groups other than amino-acyl groups"/>
    <property type="evidence" value="ECO:0007669"/>
    <property type="project" value="InterPro"/>
</dbReference>
<protein>
    <recommendedName>
        <fullName evidence="1">N-acetyltransferase domain-containing protein</fullName>
    </recommendedName>
</protein>
<dbReference type="Pfam" id="PF13673">
    <property type="entry name" value="Acetyltransf_10"/>
    <property type="match status" value="1"/>
</dbReference>
<dbReference type="SUPFAM" id="SSF55729">
    <property type="entry name" value="Acyl-CoA N-acyltransferases (Nat)"/>
    <property type="match status" value="1"/>
</dbReference>
<sequence>FILKQLDQSKLIYLNAQESAISFYEKLGFDSTGSMFDEVGIAHQKMIFPNS</sequence>
<proteinExistence type="predicted"/>
<dbReference type="Gene3D" id="3.40.630.30">
    <property type="match status" value="1"/>
</dbReference>
<dbReference type="AlphaFoldDB" id="A0A382MTU8"/>
<evidence type="ECO:0000313" key="2">
    <source>
        <dbReference type="EMBL" id="SVC51838.1"/>
    </source>
</evidence>
<evidence type="ECO:0000259" key="1">
    <source>
        <dbReference type="Pfam" id="PF13673"/>
    </source>
</evidence>
<dbReference type="EMBL" id="UINC01095612">
    <property type="protein sequence ID" value="SVC51838.1"/>
    <property type="molecule type" value="Genomic_DNA"/>
</dbReference>
<accession>A0A382MTU8</accession>
<dbReference type="InterPro" id="IPR000182">
    <property type="entry name" value="GNAT_dom"/>
</dbReference>
<feature type="non-terminal residue" evidence="2">
    <location>
        <position position="1"/>
    </location>
</feature>
<feature type="domain" description="N-acetyltransferase" evidence="1">
    <location>
        <begin position="9"/>
        <end position="46"/>
    </location>
</feature>
<gene>
    <name evidence="2" type="ORF">METZ01_LOCUS304692</name>
</gene>
<dbReference type="InterPro" id="IPR016181">
    <property type="entry name" value="Acyl_CoA_acyltransferase"/>
</dbReference>
<name>A0A382MTU8_9ZZZZ</name>
<reference evidence="2" key="1">
    <citation type="submission" date="2018-05" db="EMBL/GenBank/DDBJ databases">
        <authorList>
            <person name="Lanie J.A."/>
            <person name="Ng W.-L."/>
            <person name="Kazmierczak K.M."/>
            <person name="Andrzejewski T.M."/>
            <person name="Davidsen T.M."/>
            <person name="Wayne K.J."/>
            <person name="Tettelin H."/>
            <person name="Glass J.I."/>
            <person name="Rusch D."/>
            <person name="Podicherti R."/>
            <person name="Tsui H.-C.T."/>
            <person name="Winkler M.E."/>
        </authorList>
    </citation>
    <scope>NUCLEOTIDE SEQUENCE</scope>
</reference>
<organism evidence="2">
    <name type="scientific">marine metagenome</name>
    <dbReference type="NCBI Taxonomy" id="408172"/>
    <lineage>
        <taxon>unclassified sequences</taxon>
        <taxon>metagenomes</taxon>
        <taxon>ecological metagenomes</taxon>
    </lineage>
</organism>